<dbReference type="Proteomes" id="UP000032414">
    <property type="component" value="Chromosome I"/>
</dbReference>
<evidence type="ECO:0000256" key="3">
    <source>
        <dbReference type="ARBA" id="ARBA00010303"/>
    </source>
</evidence>
<evidence type="ECO:0000256" key="6">
    <source>
        <dbReference type="ARBA" id="ARBA00022714"/>
    </source>
</evidence>
<keyword evidence="9" id="KW-0411">Iron-sulfur</keyword>
<evidence type="ECO:0000256" key="13">
    <source>
        <dbReference type="ARBA" id="ARBA00048491"/>
    </source>
</evidence>
<dbReference type="GO" id="GO:0046872">
    <property type="term" value="F:metal ion binding"/>
    <property type="evidence" value="ECO:0007669"/>
    <property type="project" value="UniProtKB-KW"/>
</dbReference>
<dbReference type="SUPFAM" id="SSF56281">
    <property type="entry name" value="Metallo-hydrolase/oxidoreductase"/>
    <property type="match status" value="1"/>
</dbReference>
<dbReference type="InterPro" id="IPR017941">
    <property type="entry name" value="Rieske_2Fe-2S"/>
</dbReference>
<evidence type="ECO:0000256" key="12">
    <source>
        <dbReference type="ARBA" id="ARBA00033362"/>
    </source>
</evidence>
<comment type="catalytic activity">
    <reaction evidence="13">
        <text>CMP-N-acetyl-beta-neuraminate + 2 Fe(II)-[cytochrome b5] + O2 + 2 H(+) = CMP-N-glycoloyl-beta-neuraminate + 2 Fe(III)-[cytochrome b5] + H2O</text>
        <dbReference type="Rhea" id="RHEA:16145"/>
        <dbReference type="Rhea" id="RHEA-COMP:10438"/>
        <dbReference type="Rhea" id="RHEA-COMP:10439"/>
        <dbReference type="ChEBI" id="CHEBI:15377"/>
        <dbReference type="ChEBI" id="CHEBI:15378"/>
        <dbReference type="ChEBI" id="CHEBI:15379"/>
        <dbReference type="ChEBI" id="CHEBI:29033"/>
        <dbReference type="ChEBI" id="CHEBI:29034"/>
        <dbReference type="ChEBI" id="CHEBI:57812"/>
        <dbReference type="ChEBI" id="CHEBI:58376"/>
        <dbReference type="EC" id="1.14.18.2"/>
    </reaction>
</comment>
<dbReference type="RefSeq" id="WP_045098809.1">
    <property type="nucleotide sequence ID" value="NZ_CP020614.1"/>
</dbReference>
<dbReference type="GO" id="GO:0030338">
    <property type="term" value="F:CMP-N-acetylneuraminate monooxygenase activity"/>
    <property type="evidence" value="ECO:0007669"/>
    <property type="project" value="UniProtKB-EC"/>
</dbReference>
<dbReference type="Gene3D" id="3.60.15.10">
    <property type="entry name" value="Ribonuclease Z/Hydroxyacylglutathione hydrolase-like"/>
    <property type="match status" value="1"/>
</dbReference>
<evidence type="ECO:0000256" key="8">
    <source>
        <dbReference type="ARBA" id="ARBA00023004"/>
    </source>
</evidence>
<dbReference type="GO" id="GO:0051537">
    <property type="term" value="F:2 iron, 2 sulfur cluster binding"/>
    <property type="evidence" value="ECO:0007669"/>
    <property type="project" value="UniProtKB-KW"/>
</dbReference>
<evidence type="ECO:0000256" key="1">
    <source>
        <dbReference type="ARBA" id="ARBA00003414"/>
    </source>
</evidence>
<dbReference type="KEGG" id="tmc:LMI_1073"/>
<accession>A0A098GD27</accession>
<evidence type="ECO:0000259" key="14">
    <source>
        <dbReference type="PROSITE" id="PS51296"/>
    </source>
</evidence>
<reference evidence="17" key="2">
    <citation type="submission" date="2014-09" db="EMBL/GenBank/DDBJ databases">
        <authorList>
            <person name="Gomez-Valero L."/>
        </authorList>
    </citation>
    <scope>NUCLEOTIDE SEQUENCE [LARGE SCALE GENOMIC DNA]</scope>
    <source>
        <strain evidence="17">ATCC33218</strain>
    </source>
</reference>
<gene>
    <name evidence="15" type="ORF">LMI_1073</name>
    <name evidence="16" type="ORF">SAMN02982997_02658</name>
</gene>
<name>A0A098GD27_LEGMI</name>
<dbReference type="HOGENOM" id="CLU_525630_0_0_6"/>
<evidence type="ECO:0000256" key="2">
    <source>
        <dbReference type="ARBA" id="ARBA00005141"/>
    </source>
</evidence>
<dbReference type="GO" id="GO:0005737">
    <property type="term" value="C:cytoplasm"/>
    <property type="evidence" value="ECO:0007669"/>
    <property type="project" value="TreeGrafter"/>
</dbReference>
<sequence>MIITYLGHAGFCVETKETIIIMDPWLSPYGAFDSAWFQYPKNHHMGDYVRDLMNHSPKKKYIYISHEHKDHFDLPFLKTIQNRDFSIILGAFHREIVKENLERDHYQCKEIISLKNNEELCLPDATITLFLIDAELESDSTLLLQTKSHKFLNMNDCKLHEKLPEIINKYKEIDVFAAQYSGAIWHPTCYDYTKKQYEKISANKKHIKFELTARAIETLKPKFYFPSAGPACFLDPLLLPINFEKLNIFPRAKELIAYLDTRCKDSLTQWPEIFPGDTLDISHGKFIKLAEDRVDEKDFKKYIKGYAKEYETYFHNRTLENNKINPEKVFLGLRADLEKKIEQLHLVHTEITTPLYWQIEDYPKLYCINFHEKALCVVDEIVDRNNFYHIKAPAWQVNKVLTKEMNWPDFALTFRMKLSRNPDVYHTLIHGFLTLDAESLARLCTLIKNFHESHERMIITVNGKRYSVLRFCKHQGADLKEGWLEKSCLVCPRHRWHYDILNEGKCTTNLESIEAICLDEDTDS</sequence>
<keyword evidence="6" id="KW-0001">2Fe-2S</keyword>
<dbReference type="InterPro" id="IPR036866">
    <property type="entry name" value="RibonucZ/Hydroxyglut_hydro"/>
</dbReference>
<dbReference type="PROSITE" id="PS51296">
    <property type="entry name" value="RIESKE"/>
    <property type="match status" value="1"/>
</dbReference>
<organism evidence="15 17">
    <name type="scientific">Legionella micdadei</name>
    <name type="common">Tatlockia micdadei</name>
    <dbReference type="NCBI Taxonomy" id="451"/>
    <lineage>
        <taxon>Bacteria</taxon>
        <taxon>Pseudomonadati</taxon>
        <taxon>Pseudomonadota</taxon>
        <taxon>Gammaproteobacteria</taxon>
        <taxon>Legionellales</taxon>
        <taxon>Legionellaceae</taxon>
        <taxon>Legionella</taxon>
    </lineage>
</organism>
<dbReference type="PANTHER" id="PTHR46522">
    <property type="entry name" value="CYTIDINE MONOPHOSPHATE-N-ACETYLNEURAMINIC ACID HYDROXYLASE"/>
    <property type="match status" value="1"/>
</dbReference>
<dbReference type="PATRIC" id="fig|451.8.peg.176"/>
<dbReference type="Proteomes" id="UP000182998">
    <property type="component" value="Unassembled WGS sequence"/>
</dbReference>
<evidence type="ECO:0000313" key="18">
    <source>
        <dbReference type="Proteomes" id="UP000182998"/>
    </source>
</evidence>
<dbReference type="Pfam" id="PF13483">
    <property type="entry name" value="Lactamase_B_3"/>
    <property type="match status" value="1"/>
</dbReference>
<evidence type="ECO:0000256" key="11">
    <source>
        <dbReference type="ARBA" id="ARBA00030460"/>
    </source>
</evidence>
<dbReference type="EMBL" id="FMVN01000015">
    <property type="protein sequence ID" value="SCY72397.1"/>
    <property type="molecule type" value="Genomic_DNA"/>
</dbReference>
<dbReference type="Gene3D" id="2.102.10.10">
    <property type="entry name" value="Rieske [2Fe-2S] iron-sulphur domain"/>
    <property type="match status" value="1"/>
</dbReference>
<dbReference type="SUPFAM" id="SSF50022">
    <property type="entry name" value="ISP domain"/>
    <property type="match status" value="1"/>
</dbReference>
<keyword evidence="18" id="KW-1185">Reference proteome</keyword>
<feature type="domain" description="Rieske" evidence="14">
    <location>
        <begin position="460"/>
        <end position="524"/>
    </location>
</feature>
<dbReference type="UniPathway" id="UPA00628"/>
<dbReference type="STRING" id="451.B6N58_10140"/>
<evidence type="ECO:0000313" key="15">
    <source>
        <dbReference type="EMBL" id="CEG60388.1"/>
    </source>
</evidence>
<keyword evidence="7" id="KW-0479">Metal-binding</keyword>
<reference evidence="15" key="1">
    <citation type="submission" date="2014-09" db="EMBL/GenBank/DDBJ databases">
        <authorList>
            <person name="GOMEZ-VALERO Laura"/>
        </authorList>
    </citation>
    <scope>NUCLEOTIDE SEQUENCE</scope>
    <source>
        <strain evidence="15">ATCC33218</strain>
    </source>
</reference>
<keyword evidence="15" id="KW-0503">Monooxygenase</keyword>
<dbReference type="InterPro" id="IPR027033">
    <property type="entry name" value="Cnh"/>
</dbReference>
<dbReference type="InterPro" id="IPR036922">
    <property type="entry name" value="Rieske_2Fe-2S_sf"/>
</dbReference>
<comment type="similarity">
    <text evidence="3">Belongs to the CMP-Neu5Ac hydroxylase family.</text>
</comment>
<protein>
    <recommendedName>
        <fullName evidence="5">Cytidine monophosphate-N-acetylneuraminic acid hydroxylase</fullName>
        <ecNumber evidence="4">1.14.18.2</ecNumber>
    </recommendedName>
    <alternativeName>
        <fullName evidence="12">CMP-N-acetylneuraminate monooxygenase</fullName>
    </alternativeName>
    <alternativeName>
        <fullName evidence="11">CMP-Neu5Ac hydroxylase</fullName>
    </alternativeName>
    <alternativeName>
        <fullName evidence="10">CMP-NeuAc hydroxylase</fullName>
    </alternativeName>
</protein>
<reference evidence="16 18" key="3">
    <citation type="submission" date="2016-10" db="EMBL/GenBank/DDBJ databases">
        <authorList>
            <person name="Varghese N."/>
            <person name="Submissions S."/>
        </authorList>
    </citation>
    <scope>NUCLEOTIDE SEQUENCE [LARGE SCALE GENOMIC DNA]</scope>
    <source>
        <strain evidence="16 18">ATCC 33218</strain>
    </source>
</reference>
<proteinExistence type="inferred from homology"/>
<keyword evidence="8" id="KW-0408">Iron</keyword>
<dbReference type="Pfam" id="PF00355">
    <property type="entry name" value="Rieske"/>
    <property type="match status" value="1"/>
</dbReference>
<evidence type="ECO:0000313" key="16">
    <source>
        <dbReference type="EMBL" id="SCY72397.1"/>
    </source>
</evidence>
<evidence type="ECO:0000256" key="9">
    <source>
        <dbReference type="ARBA" id="ARBA00023014"/>
    </source>
</evidence>
<dbReference type="GO" id="GO:0046381">
    <property type="term" value="P:CMP-N-acetylneuraminate metabolic process"/>
    <property type="evidence" value="ECO:0007669"/>
    <property type="project" value="TreeGrafter"/>
</dbReference>
<dbReference type="PANTHER" id="PTHR46522:SF1">
    <property type="entry name" value="INACTIVE CYTIDINE MONOPHOSPHATE-N-ACETYLNEURAMINIC ACID HYDROXYLASE"/>
    <property type="match status" value="1"/>
</dbReference>
<keyword evidence="15" id="KW-0560">Oxidoreductase</keyword>
<evidence type="ECO:0000256" key="4">
    <source>
        <dbReference type="ARBA" id="ARBA00011904"/>
    </source>
</evidence>
<evidence type="ECO:0000256" key="5">
    <source>
        <dbReference type="ARBA" id="ARBA00015403"/>
    </source>
</evidence>
<evidence type="ECO:0000313" key="17">
    <source>
        <dbReference type="Proteomes" id="UP000032414"/>
    </source>
</evidence>
<comment type="pathway">
    <text evidence="2">Amino-sugar metabolism; N-acetylneuraminate metabolism.</text>
</comment>
<dbReference type="AlphaFoldDB" id="A0A098GD27"/>
<evidence type="ECO:0000256" key="10">
    <source>
        <dbReference type="ARBA" id="ARBA00029883"/>
    </source>
</evidence>
<dbReference type="GO" id="GO:0006054">
    <property type="term" value="P:N-acetylneuraminate metabolic process"/>
    <property type="evidence" value="ECO:0007669"/>
    <property type="project" value="UniProtKB-UniPathway"/>
</dbReference>
<comment type="function">
    <text evidence="1">Sialic acids are components of carbohydrate chains of glycoconjugates and are involved in cell-cell recognition and cell-pathogen interactions. Catalyzes the conversion of CMP-N-acetylneuraminic acid (CMP-Neu5Ac) into its hydroxylated derivative CMP-N-glycolylneuraminic acid (CMP-Neu5Gc), a sialic acid abundantly expressed at the surface of many cells.</text>
</comment>
<evidence type="ECO:0000256" key="7">
    <source>
        <dbReference type="ARBA" id="ARBA00022723"/>
    </source>
</evidence>
<dbReference type="EMBL" id="LN614830">
    <property type="protein sequence ID" value="CEG60388.1"/>
    <property type="molecule type" value="Genomic_DNA"/>
</dbReference>
<dbReference type="EC" id="1.14.18.2" evidence="4"/>
<dbReference type="OrthoDB" id="6988582at2"/>